<keyword evidence="3" id="KW-1185">Reference proteome</keyword>
<evidence type="ECO:0000313" key="2">
    <source>
        <dbReference type="EMBL" id="RFU26050.1"/>
    </source>
</evidence>
<evidence type="ECO:0000256" key="1">
    <source>
        <dbReference type="SAM" id="MobiDB-lite"/>
    </source>
</evidence>
<dbReference type="Proteomes" id="UP000258309">
    <property type="component" value="Unassembled WGS sequence"/>
</dbReference>
<organism evidence="2 3">
    <name type="scientific">Scytalidium lignicola</name>
    <name type="common">Hyphomycete</name>
    <dbReference type="NCBI Taxonomy" id="5539"/>
    <lineage>
        <taxon>Eukaryota</taxon>
        <taxon>Fungi</taxon>
        <taxon>Dikarya</taxon>
        <taxon>Ascomycota</taxon>
        <taxon>Pezizomycotina</taxon>
        <taxon>Leotiomycetes</taxon>
        <taxon>Leotiomycetes incertae sedis</taxon>
        <taxon>Scytalidium</taxon>
    </lineage>
</organism>
<feature type="compositionally biased region" description="Polar residues" evidence="1">
    <location>
        <begin position="62"/>
        <end position="72"/>
    </location>
</feature>
<gene>
    <name evidence="2" type="ORF">B7463_g10289</name>
</gene>
<proteinExistence type="predicted"/>
<name>A0A3E2GY33_SCYLI</name>
<dbReference type="AlphaFoldDB" id="A0A3E2GY33"/>
<evidence type="ECO:0000313" key="3">
    <source>
        <dbReference type="Proteomes" id="UP000258309"/>
    </source>
</evidence>
<feature type="non-terminal residue" evidence="2">
    <location>
        <position position="1"/>
    </location>
</feature>
<sequence length="92" mass="10344">MKINENEFIGERSTNNNTIITFGRLKNNYAEFSGDIYGLETMNVVEVGGEPQTKSHQENDQDSTGDGNSQKGILQIRTAVISYAQRQDKQME</sequence>
<feature type="non-terminal residue" evidence="2">
    <location>
        <position position="92"/>
    </location>
</feature>
<reference evidence="2 3" key="1">
    <citation type="submission" date="2018-05" db="EMBL/GenBank/DDBJ databases">
        <title>Draft genome sequence of Scytalidium lignicola DSM 105466, a ubiquitous saprotrophic fungus.</title>
        <authorList>
            <person name="Buettner E."/>
            <person name="Gebauer A.M."/>
            <person name="Hofrichter M."/>
            <person name="Liers C."/>
            <person name="Kellner H."/>
        </authorList>
    </citation>
    <scope>NUCLEOTIDE SEQUENCE [LARGE SCALE GENOMIC DNA]</scope>
    <source>
        <strain evidence="2 3">DSM 105466</strain>
    </source>
</reference>
<feature type="region of interest" description="Disordered" evidence="1">
    <location>
        <begin position="47"/>
        <end position="73"/>
    </location>
</feature>
<accession>A0A3E2GY33</accession>
<comment type="caution">
    <text evidence="2">The sequence shown here is derived from an EMBL/GenBank/DDBJ whole genome shotgun (WGS) entry which is preliminary data.</text>
</comment>
<dbReference type="EMBL" id="NCSJ02000288">
    <property type="protein sequence ID" value="RFU26050.1"/>
    <property type="molecule type" value="Genomic_DNA"/>
</dbReference>
<protein>
    <submittedName>
        <fullName evidence="2">Uncharacterized protein</fullName>
    </submittedName>
</protein>